<evidence type="ECO:0008006" key="5">
    <source>
        <dbReference type="Google" id="ProtNLM"/>
    </source>
</evidence>
<gene>
    <name evidence="3" type="ORF">H8R91_04275</name>
</gene>
<dbReference type="RefSeq" id="WP_186935022.1">
    <property type="nucleotide sequence ID" value="NZ_JACOPS010000002.1"/>
</dbReference>
<reference evidence="3 4" key="1">
    <citation type="submission" date="2020-08" db="EMBL/GenBank/DDBJ databases">
        <title>Genome public.</title>
        <authorList>
            <person name="Liu C."/>
            <person name="Sun Q."/>
        </authorList>
    </citation>
    <scope>NUCLEOTIDE SEQUENCE [LARGE SCALE GENOMIC DNA]</scope>
    <source>
        <strain evidence="3 4">NSJ-71</strain>
    </source>
</reference>
<name>A0ABR7HJX8_9FIRM</name>
<dbReference type="InterPro" id="IPR010359">
    <property type="entry name" value="IrrE_HExxH"/>
</dbReference>
<evidence type="ECO:0000313" key="4">
    <source>
        <dbReference type="Proteomes" id="UP000636755"/>
    </source>
</evidence>
<evidence type="ECO:0000313" key="3">
    <source>
        <dbReference type="EMBL" id="MBC5727751.1"/>
    </source>
</evidence>
<evidence type="ECO:0000259" key="1">
    <source>
        <dbReference type="Pfam" id="PF06114"/>
    </source>
</evidence>
<organism evidence="3 4">
    <name type="scientific">Ruminococcus intestinalis</name>
    <dbReference type="NCBI Taxonomy" id="2763066"/>
    <lineage>
        <taxon>Bacteria</taxon>
        <taxon>Bacillati</taxon>
        <taxon>Bacillota</taxon>
        <taxon>Clostridia</taxon>
        <taxon>Eubacteriales</taxon>
        <taxon>Oscillospiraceae</taxon>
        <taxon>Ruminococcus</taxon>
    </lineage>
</organism>
<dbReference type="Pfam" id="PF06114">
    <property type="entry name" value="Peptidase_M78"/>
    <property type="match status" value="1"/>
</dbReference>
<evidence type="ECO:0000259" key="2">
    <source>
        <dbReference type="Pfam" id="PF08401"/>
    </source>
</evidence>
<sequence length="341" mass="39008">MAYDPAKSEQTKEEMKQKVIELAKNFKDNPQNMIEYLQFSTRFYNYSSRNTMLIYQQNPGAMFCNSYKAYQDMGYSVKRGEHGMKILVPTIKTYLNIDGSPIPLSKATKEQKEAYKLHRIEAEQRIHFKVGTVFDIAQTNCPKEDYPKYFDLGYTSEQHKQLYELMKTYCGKELNCKVHENQFNSVSLRGFFDPASNSISLSGMFDDSTKLSVLTHETAHAILHKELDKTQIKSEAQMEFEADATSVMLQSYFGLQIPESRQRHLADQYKTMCADKSISSADITKSLDHSHRAYKSVADNINNSLKPELTPSIKNVQAAQVTQPILPNQIAMPDMGMAMMM</sequence>
<feature type="domain" description="N-terminal" evidence="2">
    <location>
        <begin position="13"/>
        <end position="134"/>
    </location>
</feature>
<dbReference type="InterPro" id="IPR013610">
    <property type="entry name" value="ArdC_N"/>
</dbReference>
<keyword evidence="4" id="KW-1185">Reference proteome</keyword>
<proteinExistence type="predicted"/>
<comment type="caution">
    <text evidence="3">The sequence shown here is derived from an EMBL/GenBank/DDBJ whole genome shotgun (WGS) entry which is preliminary data.</text>
</comment>
<dbReference type="Proteomes" id="UP000636755">
    <property type="component" value="Unassembled WGS sequence"/>
</dbReference>
<feature type="domain" description="IrrE N-terminal-like" evidence="1">
    <location>
        <begin position="173"/>
        <end position="245"/>
    </location>
</feature>
<protein>
    <recommendedName>
        <fullName evidence="5">ImmA/IrrE family metallo-endopeptidase</fullName>
    </recommendedName>
</protein>
<dbReference type="Pfam" id="PF08401">
    <property type="entry name" value="ArdcN"/>
    <property type="match status" value="1"/>
</dbReference>
<dbReference type="EMBL" id="JACOPS010000002">
    <property type="protein sequence ID" value="MBC5727751.1"/>
    <property type="molecule type" value="Genomic_DNA"/>
</dbReference>
<accession>A0ABR7HJX8</accession>